<organism evidence="2 3">
    <name type="scientific">Ignelater luminosus</name>
    <name type="common">Cucubano</name>
    <name type="synonym">Pyrophorus luminosus</name>
    <dbReference type="NCBI Taxonomy" id="2038154"/>
    <lineage>
        <taxon>Eukaryota</taxon>
        <taxon>Metazoa</taxon>
        <taxon>Ecdysozoa</taxon>
        <taxon>Arthropoda</taxon>
        <taxon>Hexapoda</taxon>
        <taxon>Insecta</taxon>
        <taxon>Pterygota</taxon>
        <taxon>Neoptera</taxon>
        <taxon>Endopterygota</taxon>
        <taxon>Coleoptera</taxon>
        <taxon>Polyphaga</taxon>
        <taxon>Elateriformia</taxon>
        <taxon>Elateroidea</taxon>
        <taxon>Elateridae</taxon>
        <taxon>Agrypninae</taxon>
        <taxon>Pyrophorini</taxon>
        <taxon>Ignelater</taxon>
    </lineage>
</organism>
<feature type="compositionally biased region" description="Low complexity" evidence="1">
    <location>
        <begin position="21"/>
        <end position="30"/>
    </location>
</feature>
<feature type="region of interest" description="Disordered" evidence="1">
    <location>
        <begin position="836"/>
        <end position="900"/>
    </location>
</feature>
<feature type="compositionally biased region" description="Basic and acidic residues" evidence="1">
    <location>
        <begin position="412"/>
        <end position="423"/>
    </location>
</feature>
<feature type="compositionally biased region" description="Basic and acidic residues" evidence="1">
    <location>
        <begin position="1"/>
        <end position="10"/>
    </location>
</feature>
<feature type="compositionally biased region" description="Low complexity" evidence="1">
    <location>
        <begin position="274"/>
        <end position="292"/>
    </location>
</feature>
<dbReference type="OrthoDB" id="8197931at2759"/>
<dbReference type="AlphaFoldDB" id="A0A8K0DBR1"/>
<feature type="compositionally biased region" description="Acidic residues" evidence="1">
    <location>
        <begin position="237"/>
        <end position="246"/>
    </location>
</feature>
<feature type="region of interest" description="Disordered" evidence="1">
    <location>
        <begin position="237"/>
        <end position="293"/>
    </location>
</feature>
<feature type="region of interest" description="Disordered" evidence="1">
    <location>
        <begin position="797"/>
        <end position="817"/>
    </location>
</feature>
<feature type="compositionally biased region" description="Polar residues" evidence="1">
    <location>
        <begin position="836"/>
        <end position="846"/>
    </location>
</feature>
<name>A0A8K0DBR1_IGNLU</name>
<dbReference type="Proteomes" id="UP000801492">
    <property type="component" value="Unassembled WGS sequence"/>
</dbReference>
<sequence>MREVEDEKQRPSSPSFPPGGSPISGILKGGRLWKQHSQEVNNVRNVEQQATDSSVTSDEESNGNRRSVRFIESDDGKRDCCDGAADKPEDEIAKQDENIEQKQSNNCNNSVSPESTEMMLTFKLGNHILISNNSLKPNSAVRQLFPCSKPLSNKPGDNDSVHQYLVTAESLRAFEEAKRSKLPQIIQSDETDESIKRAIERNTLRRSLIRYEPRPKKKEQKTDNSLVERIKQLTCDVDDVVQEPEDIPQRASPPGEEARKSPEVNHVNKNIDKSFSPSSSSTASSNSSSVSSTYKKITDLFAKREKPPDIQNNTIIEPNSKTLNQLGPAPDLGNTGPHQPEYISHHCPVTKTNSTSDARKQFLSTLAPLTACVSGTGADDHYYHVSHHVGDRSSVTSSVGTEYSLEDIDEGLKNEDDDSKRNAPDVVVGTPSASESGDELAMFVQQDASRIERIKKKYQQDNSEDDEHDDYGFNKRPSVRGIKPRFGTTTEILQQIQNQMQPPQAGPKMNTHVAWPYYSEASLSGLDNNKSRNINQNVPQYQYTYVTEEMKTKMYVQHYRPTTLVEDNMYQNCANQRCNREVTYKTNVNHIHSPVMRIGGGCSEIYHQAVPNRTRNGRPESPPPFDVARNIHQTMVYIPYNHIESYQPGCISPNPQYQTSEKCYARVVNQNQINNRYVEPLYHNQPRMAHPAVVDEAHYQVSVMKQIPKPMMRLPYPLPSSTAQPHLLGSRSDSPLPGQFSTARSTQTSAPSVATCNYYPTVTPRYRPAVGPVGPHVGVGWSGESLYGSKINRHSFPTTGPRYPAPDNVSLTDSESQYSGAVPNGFRQSIETTFSAQKDSVPNSPTKPRFIERGVPEGAASVSPQDSAVVAQSTSTMTSPTSPQNPQQGNPKPLFYAMNV</sequence>
<evidence type="ECO:0000313" key="2">
    <source>
        <dbReference type="EMBL" id="KAF2901354.1"/>
    </source>
</evidence>
<feature type="compositionally biased region" description="Polar residues" evidence="1">
    <location>
        <begin position="739"/>
        <end position="748"/>
    </location>
</feature>
<protein>
    <submittedName>
        <fullName evidence="2">Uncharacterized protein</fullName>
    </submittedName>
</protein>
<feature type="region of interest" description="Disordered" evidence="1">
    <location>
        <begin position="412"/>
        <end position="439"/>
    </location>
</feature>
<keyword evidence="3" id="KW-1185">Reference proteome</keyword>
<comment type="caution">
    <text evidence="2">The sequence shown here is derived from an EMBL/GenBank/DDBJ whole genome shotgun (WGS) entry which is preliminary data.</text>
</comment>
<reference evidence="2" key="1">
    <citation type="submission" date="2019-08" db="EMBL/GenBank/DDBJ databases">
        <title>The genome of the North American firefly Photinus pyralis.</title>
        <authorList>
            <consortium name="Photinus pyralis genome working group"/>
            <person name="Fallon T.R."/>
            <person name="Sander Lower S.E."/>
            <person name="Weng J.-K."/>
        </authorList>
    </citation>
    <scope>NUCLEOTIDE SEQUENCE</scope>
    <source>
        <strain evidence="2">TRF0915ILg1</strain>
        <tissue evidence="2">Whole body</tissue>
    </source>
</reference>
<gene>
    <name evidence="2" type="ORF">ILUMI_04833</name>
</gene>
<evidence type="ECO:0000256" key="1">
    <source>
        <dbReference type="SAM" id="MobiDB-lite"/>
    </source>
</evidence>
<dbReference type="EMBL" id="VTPC01001682">
    <property type="protein sequence ID" value="KAF2901354.1"/>
    <property type="molecule type" value="Genomic_DNA"/>
</dbReference>
<feature type="region of interest" description="Disordered" evidence="1">
    <location>
        <begin position="718"/>
        <end position="748"/>
    </location>
</feature>
<accession>A0A8K0DBR1</accession>
<feature type="region of interest" description="Disordered" evidence="1">
    <location>
        <begin position="457"/>
        <end position="484"/>
    </location>
</feature>
<feature type="compositionally biased region" description="Polar residues" evidence="1">
    <location>
        <begin position="38"/>
        <end position="56"/>
    </location>
</feature>
<feature type="compositionally biased region" description="Basic and acidic residues" evidence="1">
    <location>
        <begin position="69"/>
        <end position="86"/>
    </location>
</feature>
<proteinExistence type="predicted"/>
<feature type="region of interest" description="Disordered" evidence="1">
    <location>
        <begin position="1"/>
        <end position="86"/>
    </location>
</feature>
<feature type="compositionally biased region" description="Low complexity" evidence="1">
    <location>
        <begin position="872"/>
        <end position="891"/>
    </location>
</feature>
<evidence type="ECO:0000313" key="3">
    <source>
        <dbReference type="Proteomes" id="UP000801492"/>
    </source>
</evidence>